<reference evidence="1 2" key="1">
    <citation type="journal article" date="2015" name="BMC Genomics">
        <title>Insights from the genome of Ophiocordyceps polyrhachis-furcata to pathogenicity and host specificity in insect fungi.</title>
        <authorList>
            <person name="Wichadakul D."/>
            <person name="Kobmoo N."/>
            <person name="Ingsriswang S."/>
            <person name="Tangphatsornruang S."/>
            <person name="Chantasingh D."/>
            <person name="Luangsa-ard J.J."/>
            <person name="Eurwilaichitr L."/>
        </authorList>
    </citation>
    <scope>NUCLEOTIDE SEQUENCE [LARGE SCALE GENOMIC DNA]</scope>
    <source>
        <strain evidence="1 2">BCC 54312</strain>
    </source>
</reference>
<comment type="caution">
    <text evidence="1">The sequence shown here is derived from an EMBL/GenBank/DDBJ whole genome shotgun (WGS) entry which is preliminary data.</text>
</comment>
<evidence type="ECO:0000313" key="1">
    <source>
        <dbReference type="EMBL" id="RCI17188.1"/>
    </source>
</evidence>
<organism evidence="1 2">
    <name type="scientific">Ophiocordyceps polyrhachis-furcata BCC 54312</name>
    <dbReference type="NCBI Taxonomy" id="1330021"/>
    <lineage>
        <taxon>Eukaryota</taxon>
        <taxon>Fungi</taxon>
        <taxon>Dikarya</taxon>
        <taxon>Ascomycota</taxon>
        <taxon>Pezizomycotina</taxon>
        <taxon>Sordariomycetes</taxon>
        <taxon>Hypocreomycetidae</taxon>
        <taxon>Hypocreales</taxon>
        <taxon>Ophiocordycipitaceae</taxon>
        <taxon>Ophiocordyceps</taxon>
    </lineage>
</organism>
<keyword evidence="2" id="KW-1185">Reference proteome</keyword>
<protein>
    <submittedName>
        <fullName evidence="1">Uncharacterized protein</fullName>
    </submittedName>
</protein>
<dbReference type="AlphaFoldDB" id="A0A367LRZ5"/>
<proteinExistence type="predicted"/>
<evidence type="ECO:0000313" key="2">
    <source>
        <dbReference type="Proteomes" id="UP000253664"/>
    </source>
</evidence>
<dbReference type="OrthoDB" id="5379420at2759"/>
<sequence>MAGRYPLTAYRLASKLKAPTIACQSSPLSSQTDRPTLTLGAVTPTLFEKVIASTGNSFNRLTPQQYYARAEKFVELTEQASSVVLVRDSALPPEVVHELGCILCYLSQYTRLSKALWLNASHMGFDPSTISLAMGIVRAECFGELKGFHEVEARFKQLVVEGKNPDALTVEGQRLFMQSDYFGALEVLNRAMRIAGVSDFELKTTCRLHIAKAFLSLDKKTVAMSVFNDVAKTGLAEAHAELGRLLRPTDPVRARQHLYEGAPGRSELYRDLSEMAVEDAASTKGTHHKNLSRWAWEWSRLADRSVEY</sequence>
<dbReference type="Proteomes" id="UP000253664">
    <property type="component" value="Unassembled WGS sequence"/>
</dbReference>
<gene>
    <name evidence="1" type="ORF">L249_2160</name>
</gene>
<dbReference type="EMBL" id="LKCN02000001">
    <property type="protein sequence ID" value="RCI17188.1"/>
    <property type="molecule type" value="Genomic_DNA"/>
</dbReference>
<dbReference type="STRING" id="1330021.A0A367LRZ5"/>
<accession>A0A367LRZ5</accession>
<name>A0A367LRZ5_9HYPO</name>